<evidence type="ECO:0000313" key="3">
    <source>
        <dbReference type="Proteomes" id="UP001358614"/>
    </source>
</evidence>
<feature type="coiled-coil region" evidence="1">
    <location>
        <begin position="204"/>
        <end position="287"/>
    </location>
</feature>
<reference evidence="2 3" key="1">
    <citation type="submission" date="2024-01" db="EMBL/GenBank/DDBJ databases">
        <title>Comparative genomics of Cryptococcus and Kwoniella reveals pathogenesis evolution and contrasting modes of karyotype evolution via chromosome fusion or intercentromeric recombination.</title>
        <authorList>
            <person name="Coelho M.A."/>
            <person name="David-Palma M."/>
            <person name="Shea T."/>
            <person name="Bowers K."/>
            <person name="McGinley-Smith S."/>
            <person name="Mohammad A.W."/>
            <person name="Gnirke A."/>
            <person name="Yurkov A.M."/>
            <person name="Nowrousian M."/>
            <person name="Sun S."/>
            <person name="Cuomo C.A."/>
            <person name="Heitman J."/>
        </authorList>
    </citation>
    <scope>NUCLEOTIDE SEQUENCE [LARGE SCALE GENOMIC DNA]</scope>
    <source>
        <strain evidence="2 3">PYCC6329</strain>
    </source>
</reference>
<name>A0AAX4KMG1_9TREE</name>
<organism evidence="2 3">
    <name type="scientific">Kwoniella europaea PYCC6329</name>
    <dbReference type="NCBI Taxonomy" id="1423913"/>
    <lineage>
        <taxon>Eukaryota</taxon>
        <taxon>Fungi</taxon>
        <taxon>Dikarya</taxon>
        <taxon>Basidiomycota</taxon>
        <taxon>Agaricomycotina</taxon>
        <taxon>Tremellomycetes</taxon>
        <taxon>Tremellales</taxon>
        <taxon>Cryptococcaceae</taxon>
        <taxon>Kwoniella</taxon>
    </lineage>
</organism>
<dbReference type="SUPFAM" id="SSF57997">
    <property type="entry name" value="Tropomyosin"/>
    <property type="match status" value="1"/>
</dbReference>
<dbReference type="Pfam" id="PF11727">
    <property type="entry name" value="ISG65-75"/>
    <property type="match status" value="1"/>
</dbReference>
<dbReference type="GeneID" id="91104523"/>
<sequence length="436" mass="50291">MDWADLINRQDYVDIPIAQDKIDMWMEIIDWYDSFYHSRPNQSITNFRWAILHSRAYTVDLSVNKVHIKEEEEDSTIPSMSQLNEQLRALTDCMNQSEALLEASIMAKFNAQLNALTDRVDKLELSLDDTTDHVKQFDDRFSHLEARIDNIIIERVSFEQDALVVTTTSPISIDDGSANQLDHPTSPITDEANHQAQEDTIIRVDRLSDKLVLVTSQIDRLDNKADRLDGKVDRYDTKVDKLEIKIDKHQVTIKNHDDKLQNAIEMIDNLDDTVDDLGNKLEGHTRRTDEIGQGLKKLMDRMCDRIKKEEEIEASERSTKIDHEGLEKEFNNFVEQVSVREMNRVLLEIQSWAHPVPDLKGDYNPTRTPNSGKWNLFLPSAIKEMSMGDLDKWLTFYGIGKDCKDFGFLKDVNKQGKQALLYNFIEGSNKPSDFKG</sequence>
<keyword evidence="3" id="KW-1185">Reference proteome</keyword>
<dbReference type="InterPro" id="IPR021057">
    <property type="entry name" value="Trypano_invariant_glycop"/>
</dbReference>
<dbReference type="AlphaFoldDB" id="A0AAX4KMG1"/>
<dbReference type="EMBL" id="CP144089">
    <property type="protein sequence ID" value="WWD07621.1"/>
    <property type="molecule type" value="Genomic_DNA"/>
</dbReference>
<keyword evidence="1" id="KW-0175">Coiled coil</keyword>
<accession>A0AAX4KMG1</accession>
<protein>
    <submittedName>
        <fullName evidence="2">Uncharacterized protein</fullName>
    </submittedName>
</protein>
<evidence type="ECO:0000256" key="1">
    <source>
        <dbReference type="SAM" id="Coils"/>
    </source>
</evidence>
<gene>
    <name evidence="2" type="ORF">V865_005722</name>
</gene>
<dbReference type="Gene3D" id="1.20.5.170">
    <property type="match status" value="1"/>
</dbReference>
<feature type="coiled-coil region" evidence="1">
    <location>
        <begin position="80"/>
        <end position="133"/>
    </location>
</feature>
<dbReference type="KEGG" id="ker:91104523"/>
<evidence type="ECO:0000313" key="2">
    <source>
        <dbReference type="EMBL" id="WWD07621.1"/>
    </source>
</evidence>
<dbReference type="Proteomes" id="UP001358614">
    <property type="component" value="Chromosome 1"/>
</dbReference>
<proteinExistence type="predicted"/>
<dbReference type="RefSeq" id="XP_066085588.1">
    <property type="nucleotide sequence ID" value="XM_066229491.1"/>
</dbReference>